<dbReference type="Proteomes" id="UP001501747">
    <property type="component" value="Unassembled WGS sequence"/>
</dbReference>
<evidence type="ECO:0000313" key="4">
    <source>
        <dbReference type="Proteomes" id="UP001501747"/>
    </source>
</evidence>
<dbReference type="GO" id="GO:0008168">
    <property type="term" value="F:methyltransferase activity"/>
    <property type="evidence" value="ECO:0007669"/>
    <property type="project" value="UniProtKB-KW"/>
</dbReference>
<evidence type="ECO:0000256" key="1">
    <source>
        <dbReference type="ARBA" id="ARBA00022679"/>
    </source>
</evidence>
<dbReference type="InterPro" id="IPR029063">
    <property type="entry name" value="SAM-dependent_MTases_sf"/>
</dbReference>
<proteinExistence type="predicted"/>
<dbReference type="PANTHER" id="PTHR43861">
    <property type="entry name" value="TRANS-ACONITATE 2-METHYLTRANSFERASE-RELATED"/>
    <property type="match status" value="1"/>
</dbReference>
<dbReference type="Pfam" id="PF13649">
    <property type="entry name" value="Methyltransf_25"/>
    <property type="match status" value="1"/>
</dbReference>
<dbReference type="CDD" id="cd02440">
    <property type="entry name" value="AdoMet_MTases"/>
    <property type="match status" value="1"/>
</dbReference>
<dbReference type="RefSeq" id="WP_344876532.1">
    <property type="nucleotide sequence ID" value="NZ_BAABAL010000013.1"/>
</dbReference>
<sequence>MPDAIFAHTRLAPIYDAFDGSREDLTSYIGIADELGAQRVLDIGCGTGCFALLLAGTGRTVMGVEPAAASLEVAWAKDPEGRVRWVHGDATALPPFTADLATMTANVADVFLTDEAWTATLRGVHSALRPGGYLVYESRRPERRAWEDWAADTAPTVLDVPGFGPVEQRREVTDVSLPLVSFRYTYRFADGEVVASDSTLRFRTREEQEATLTALGYRVRDVRDAPDRPGREFVFMASRD</sequence>
<protein>
    <submittedName>
        <fullName evidence="3">Class I SAM-dependent methyltransferase</fullName>
    </submittedName>
</protein>
<reference evidence="4" key="1">
    <citation type="journal article" date="2019" name="Int. J. Syst. Evol. Microbiol.">
        <title>The Global Catalogue of Microorganisms (GCM) 10K type strain sequencing project: providing services to taxonomists for standard genome sequencing and annotation.</title>
        <authorList>
            <consortium name="The Broad Institute Genomics Platform"/>
            <consortium name="The Broad Institute Genome Sequencing Center for Infectious Disease"/>
            <person name="Wu L."/>
            <person name="Ma J."/>
        </authorList>
    </citation>
    <scope>NUCLEOTIDE SEQUENCE [LARGE SCALE GENOMIC DNA]</scope>
    <source>
        <strain evidence="4">JCM 17342</strain>
    </source>
</reference>
<accession>A0ABP7SHF3</accession>
<dbReference type="GO" id="GO:0032259">
    <property type="term" value="P:methylation"/>
    <property type="evidence" value="ECO:0007669"/>
    <property type="project" value="UniProtKB-KW"/>
</dbReference>
<keyword evidence="3" id="KW-0489">Methyltransferase</keyword>
<comment type="caution">
    <text evidence="3">The sequence shown here is derived from an EMBL/GenBank/DDBJ whole genome shotgun (WGS) entry which is preliminary data.</text>
</comment>
<feature type="domain" description="Methyltransferase" evidence="2">
    <location>
        <begin position="40"/>
        <end position="132"/>
    </location>
</feature>
<organism evidence="3 4">
    <name type="scientific">Allokutzneria multivorans</name>
    <dbReference type="NCBI Taxonomy" id="1142134"/>
    <lineage>
        <taxon>Bacteria</taxon>
        <taxon>Bacillati</taxon>
        <taxon>Actinomycetota</taxon>
        <taxon>Actinomycetes</taxon>
        <taxon>Pseudonocardiales</taxon>
        <taxon>Pseudonocardiaceae</taxon>
        <taxon>Allokutzneria</taxon>
    </lineage>
</organism>
<dbReference type="Gene3D" id="3.40.50.150">
    <property type="entry name" value="Vaccinia Virus protein VP39"/>
    <property type="match status" value="1"/>
</dbReference>
<keyword evidence="4" id="KW-1185">Reference proteome</keyword>
<evidence type="ECO:0000259" key="2">
    <source>
        <dbReference type="Pfam" id="PF13649"/>
    </source>
</evidence>
<dbReference type="EMBL" id="BAABAL010000013">
    <property type="protein sequence ID" value="GAA4011787.1"/>
    <property type="molecule type" value="Genomic_DNA"/>
</dbReference>
<dbReference type="SUPFAM" id="SSF53335">
    <property type="entry name" value="S-adenosyl-L-methionine-dependent methyltransferases"/>
    <property type="match status" value="1"/>
</dbReference>
<name>A0ABP7SHF3_9PSEU</name>
<gene>
    <name evidence="3" type="ORF">GCM10022247_37850</name>
</gene>
<keyword evidence="1" id="KW-0808">Transferase</keyword>
<evidence type="ECO:0000313" key="3">
    <source>
        <dbReference type="EMBL" id="GAA4011787.1"/>
    </source>
</evidence>
<dbReference type="InterPro" id="IPR041698">
    <property type="entry name" value="Methyltransf_25"/>
</dbReference>